<dbReference type="Gene3D" id="3.40.50.10420">
    <property type="entry name" value="NagB/RpiA/CoA transferase-like"/>
    <property type="match status" value="1"/>
</dbReference>
<evidence type="ECO:0000256" key="3">
    <source>
        <dbReference type="ARBA" id="ARBA00022840"/>
    </source>
</evidence>
<dbReference type="EC" id="6.3.3.2" evidence="5"/>
<dbReference type="Pfam" id="PF01812">
    <property type="entry name" value="5-FTHF_cyc-lig"/>
    <property type="match status" value="1"/>
</dbReference>
<feature type="binding site" evidence="4">
    <location>
        <begin position="4"/>
        <end position="8"/>
    </location>
    <ligand>
        <name>ATP</name>
        <dbReference type="ChEBI" id="CHEBI:30616"/>
    </ligand>
</feature>
<keyword evidence="2 4" id="KW-0547">Nucleotide-binding</keyword>
<comment type="cofactor">
    <cofactor evidence="5">
        <name>Mg(2+)</name>
        <dbReference type="ChEBI" id="CHEBI:18420"/>
    </cofactor>
</comment>
<reference evidence="6 7" key="1">
    <citation type="submission" date="2016-10" db="EMBL/GenBank/DDBJ databases">
        <authorList>
            <person name="de Groot N.N."/>
        </authorList>
    </citation>
    <scope>NUCLEOTIDE SEQUENCE [LARGE SCALE GENOMIC DNA]</scope>
    <source>
        <strain evidence="6 7">DSM 21632</strain>
    </source>
</reference>
<dbReference type="EMBL" id="FNDK01000006">
    <property type="protein sequence ID" value="SDH49482.1"/>
    <property type="molecule type" value="Genomic_DNA"/>
</dbReference>
<dbReference type="AlphaFoldDB" id="A0A1G8CVG8"/>
<keyword evidence="3 4" id="KW-0067">ATP-binding</keyword>
<gene>
    <name evidence="6" type="ORF">SAMN05192534_10698</name>
</gene>
<keyword evidence="5" id="KW-0479">Metal-binding</keyword>
<accession>A0A1G8CVG8</accession>
<dbReference type="PANTHER" id="PTHR23407:SF1">
    <property type="entry name" value="5-FORMYLTETRAHYDROFOLATE CYCLO-LIGASE"/>
    <property type="match status" value="1"/>
</dbReference>
<dbReference type="PANTHER" id="PTHR23407">
    <property type="entry name" value="ATPASE INHIBITOR/5-FORMYLTETRAHYDROFOLATE CYCLO-LIGASE"/>
    <property type="match status" value="1"/>
</dbReference>
<dbReference type="GO" id="GO:0005524">
    <property type="term" value="F:ATP binding"/>
    <property type="evidence" value="ECO:0007669"/>
    <property type="project" value="UniProtKB-KW"/>
</dbReference>
<dbReference type="PIRSF" id="PIRSF006806">
    <property type="entry name" value="FTHF_cligase"/>
    <property type="match status" value="1"/>
</dbReference>
<dbReference type="OrthoDB" id="9801938at2"/>
<dbReference type="InterPro" id="IPR024185">
    <property type="entry name" value="FTHF_cligase-like_sf"/>
</dbReference>
<evidence type="ECO:0000256" key="5">
    <source>
        <dbReference type="RuleBase" id="RU361279"/>
    </source>
</evidence>
<comment type="similarity">
    <text evidence="1 5">Belongs to the 5-formyltetrahydrofolate cyclo-ligase family.</text>
</comment>
<sequence>METKRDFRIHTKQQFEKHSISDIKQKSNQIYENLFLWDCWKKAASVAVTIASQHEIDTKPIIEKGWEQGKTIACPKVIPDKRTMEFYQISSFQQTHSDYAGIMAPDPEVTSRISAEYFDLVIVPGLAFDKEKYRIGFGGGFYDRFLAGTSVTTCGLALDFQVFETIPKEEHDIALTALITEAEIVY</sequence>
<keyword evidence="6" id="KW-0436">Ligase</keyword>
<dbReference type="RefSeq" id="WP_091272445.1">
    <property type="nucleotide sequence ID" value="NZ_FNDK01000006.1"/>
</dbReference>
<dbReference type="Proteomes" id="UP000199163">
    <property type="component" value="Unassembled WGS sequence"/>
</dbReference>
<dbReference type="InterPro" id="IPR002698">
    <property type="entry name" value="FTHF_cligase"/>
</dbReference>
<dbReference type="GO" id="GO:0030272">
    <property type="term" value="F:5-formyltetrahydrofolate cyclo-ligase activity"/>
    <property type="evidence" value="ECO:0007669"/>
    <property type="project" value="UniProtKB-EC"/>
</dbReference>
<proteinExistence type="inferred from homology"/>
<dbReference type="GO" id="GO:0009396">
    <property type="term" value="P:folic acid-containing compound biosynthetic process"/>
    <property type="evidence" value="ECO:0007669"/>
    <property type="project" value="TreeGrafter"/>
</dbReference>
<dbReference type="NCBIfam" id="TIGR02727">
    <property type="entry name" value="MTHFS_bact"/>
    <property type="match status" value="1"/>
</dbReference>
<feature type="binding site" evidence="4">
    <location>
        <position position="50"/>
    </location>
    <ligand>
        <name>substrate</name>
    </ligand>
</feature>
<dbReference type="InterPro" id="IPR037171">
    <property type="entry name" value="NagB/RpiA_transferase-like"/>
</dbReference>
<dbReference type="STRING" id="568899.SAMN05192534_10698"/>
<feature type="binding site" evidence="4">
    <location>
        <begin position="134"/>
        <end position="142"/>
    </location>
    <ligand>
        <name>ATP</name>
        <dbReference type="ChEBI" id="CHEBI:30616"/>
    </ligand>
</feature>
<evidence type="ECO:0000256" key="4">
    <source>
        <dbReference type="PIRSR" id="PIRSR006806-1"/>
    </source>
</evidence>
<evidence type="ECO:0000313" key="6">
    <source>
        <dbReference type="EMBL" id="SDH49482.1"/>
    </source>
</evidence>
<keyword evidence="7" id="KW-1185">Reference proteome</keyword>
<comment type="catalytic activity">
    <reaction evidence="5">
        <text>(6S)-5-formyl-5,6,7,8-tetrahydrofolate + ATP = (6R)-5,10-methenyltetrahydrofolate + ADP + phosphate</text>
        <dbReference type="Rhea" id="RHEA:10488"/>
        <dbReference type="ChEBI" id="CHEBI:30616"/>
        <dbReference type="ChEBI" id="CHEBI:43474"/>
        <dbReference type="ChEBI" id="CHEBI:57455"/>
        <dbReference type="ChEBI" id="CHEBI:57457"/>
        <dbReference type="ChEBI" id="CHEBI:456216"/>
        <dbReference type="EC" id="6.3.3.2"/>
    </reaction>
</comment>
<dbReference type="GO" id="GO:0046872">
    <property type="term" value="F:metal ion binding"/>
    <property type="evidence" value="ECO:0007669"/>
    <property type="project" value="UniProtKB-KW"/>
</dbReference>
<protein>
    <recommendedName>
        <fullName evidence="5">5-formyltetrahydrofolate cyclo-ligase</fullName>
        <ecNumber evidence="5">6.3.3.2</ecNumber>
    </recommendedName>
</protein>
<name>A0A1G8CVG8_9BACI</name>
<dbReference type="SUPFAM" id="SSF100950">
    <property type="entry name" value="NagB/RpiA/CoA transferase-like"/>
    <property type="match status" value="1"/>
</dbReference>
<keyword evidence="5" id="KW-0460">Magnesium</keyword>
<dbReference type="GO" id="GO:0035999">
    <property type="term" value="P:tetrahydrofolate interconversion"/>
    <property type="evidence" value="ECO:0007669"/>
    <property type="project" value="TreeGrafter"/>
</dbReference>
<organism evidence="6 7">
    <name type="scientific">Alteribacillus persepolensis</name>
    <dbReference type="NCBI Taxonomy" id="568899"/>
    <lineage>
        <taxon>Bacteria</taxon>
        <taxon>Bacillati</taxon>
        <taxon>Bacillota</taxon>
        <taxon>Bacilli</taxon>
        <taxon>Bacillales</taxon>
        <taxon>Bacillaceae</taxon>
        <taxon>Alteribacillus</taxon>
    </lineage>
</organism>
<evidence type="ECO:0000256" key="2">
    <source>
        <dbReference type="ARBA" id="ARBA00022741"/>
    </source>
</evidence>
<evidence type="ECO:0000256" key="1">
    <source>
        <dbReference type="ARBA" id="ARBA00010638"/>
    </source>
</evidence>
<evidence type="ECO:0000313" key="7">
    <source>
        <dbReference type="Proteomes" id="UP000199163"/>
    </source>
</evidence>
<feature type="binding site" evidence="4">
    <location>
        <position position="55"/>
    </location>
    <ligand>
        <name>substrate</name>
    </ligand>
</feature>